<feature type="region of interest" description="Disordered" evidence="1">
    <location>
        <begin position="605"/>
        <end position="636"/>
    </location>
</feature>
<dbReference type="STRING" id="554155.C5FQ40"/>
<accession>C5FQ40</accession>
<feature type="compositionally biased region" description="Basic and acidic residues" evidence="1">
    <location>
        <begin position="112"/>
        <end position="121"/>
    </location>
</feature>
<sequence>MGRSGAKITRQPSSLSRSKQRRSTIGGKSRSPQLKLRLKKNNKRRAPPSISSDNSSSEDMSTGDEEEDDDDSGDSSEEDDEDSTSAAFAPSYGGKRRIGHKAGRTGGISLLQDRKLKLQHAEEDDDARSVSSVSSVIPSDIDSSDDSDDYQGVDEVSDGEDEELMLEKIEEEIILESENERSTFSRLSGTGFGGGDEWTELDDLEHRPFYTAGSFFDDEHLLMQSGGHSDHVDAGLTSEAAETPVQRRVHFESDDSSDSDKSSDEDELLPDFLHQDRLDPDLRRMIETDSGPPRRTRSPYDLFINSDFCDLPDNIYHVEESDNSVGSSSGYESDDGETTDEEDYLPLATITHPRSILRRESSVSLSGDAEENKADSCAPQRGPLRGTFIADPYKPVAVVAPNGRQLILIPPYASSRHDWLESAAGSLVNTANNSPGTAHIDDSDTDALVSPRNTDMSPMLSSNANLMMSALGNDSVGQVMGPPEAFYPTNRYSMDASYDEDEEDSEAMLNVDDFIDFGDGSSDDEDRELDDLEEPTSPAAASTIGCLTPTPRRASGVATDNDQTPTQASSAERLLNHLDRGIVTAFRRNHNRYQALIRLPHHKEFLPANSPSQPASAFKRSNPRTPTRKRQASTYLSSEAVRRKLVDSHRSRRNTVAY</sequence>
<proteinExistence type="predicted"/>
<feature type="compositionally biased region" description="Polar residues" evidence="1">
    <location>
        <begin position="558"/>
        <end position="568"/>
    </location>
</feature>
<dbReference type="VEuPathDB" id="FungiDB:MCYG_04812"/>
<feature type="compositionally biased region" description="Acidic residues" evidence="1">
    <location>
        <begin position="332"/>
        <end position="344"/>
    </location>
</feature>
<feature type="region of interest" description="Disordered" evidence="1">
    <location>
        <begin position="224"/>
        <end position="299"/>
    </location>
</feature>
<name>C5FQ40_ARTOC</name>
<feature type="compositionally biased region" description="Acidic residues" evidence="1">
    <location>
        <begin position="513"/>
        <end position="534"/>
    </location>
</feature>
<evidence type="ECO:0000313" key="2">
    <source>
        <dbReference type="EMBL" id="EEQ31993.1"/>
    </source>
</evidence>
<dbReference type="GeneID" id="9226088"/>
<protein>
    <submittedName>
        <fullName evidence="2">Uncharacterized protein</fullName>
    </submittedName>
</protein>
<feature type="region of interest" description="Disordered" evidence="1">
    <location>
        <begin position="513"/>
        <end position="568"/>
    </location>
</feature>
<dbReference type="OMA" id="AESDYGH"/>
<feature type="compositionally biased region" description="Low complexity" evidence="1">
    <location>
        <begin position="129"/>
        <end position="141"/>
    </location>
</feature>
<reference evidence="3" key="1">
    <citation type="journal article" date="2012" name="MBio">
        <title>Comparative genome analysis of Trichophyton rubrum and related dermatophytes reveals candidate genes involved in infection.</title>
        <authorList>
            <person name="Martinez D.A."/>
            <person name="Oliver B.G."/>
            <person name="Graeser Y."/>
            <person name="Goldberg J.M."/>
            <person name="Li W."/>
            <person name="Martinez-Rossi N.M."/>
            <person name="Monod M."/>
            <person name="Shelest E."/>
            <person name="Barton R.C."/>
            <person name="Birch E."/>
            <person name="Brakhage A.A."/>
            <person name="Chen Z."/>
            <person name="Gurr S.J."/>
            <person name="Heiman D."/>
            <person name="Heitman J."/>
            <person name="Kosti I."/>
            <person name="Rossi A."/>
            <person name="Saif S."/>
            <person name="Samalova M."/>
            <person name="Saunders C.W."/>
            <person name="Shea T."/>
            <person name="Summerbell R.C."/>
            <person name="Xu J."/>
            <person name="Young S."/>
            <person name="Zeng Q."/>
            <person name="Birren B.W."/>
            <person name="Cuomo C.A."/>
            <person name="White T.C."/>
        </authorList>
    </citation>
    <scope>NUCLEOTIDE SEQUENCE [LARGE SCALE GENOMIC DNA]</scope>
    <source>
        <strain evidence="3">ATCC MYA-4605 / CBS 113480</strain>
    </source>
</reference>
<organism evidence="2 3">
    <name type="scientific">Arthroderma otae (strain ATCC MYA-4605 / CBS 113480)</name>
    <name type="common">Microsporum canis</name>
    <dbReference type="NCBI Taxonomy" id="554155"/>
    <lineage>
        <taxon>Eukaryota</taxon>
        <taxon>Fungi</taxon>
        <taxon>Dikarya</taxon>
        <taxon>Ascomycota</taxon>
        <taxon>Pezizomycotina</taxon>
        <taxon>Eurotiomycetes</taxon>
        <taxon>Eurotiomycetidae</taxon>
        <taxon>Onygenales</taxon>
        <taxon>Arthrodermataceae</taxon>
        <taxon>Microsporum</taxon>
    </lineage>
</organism>
<dbReference type="eggNOG" id="ENOG502SQ9B">
    <property type="taxonomic scope" value="Eukaryota"/>
</dbReference>
<feature type="compositionally biased region" description="Low complexity" evidence="1">
    <location>
        <begin position="49"/>
        <end position="60"/>
    </location>
</feature>
<dbReference type="EMBL" id="DS995704">
    <property type="protein sequence ID" value="EEQ31993.1"/>
    <property type="molecule type" value="Genomic_DNA"/>
</dbReference>
<gene>
    <name evidence="2" type="ORF">MCYG_04812</name>
</gene>
<dbReference type="HOGENOM" id="CLU_019020_0_0_1"/>
<feature type="region of interest" description="Disordered" evidence="1">
    <location>
        <begin position="1"/>
        <end position="162"/>
    </location>
</feature>
<dbReference type="RefSeq" id="XP_002847075.1">
    <property type="nucleotide sequence ID" value="XM_002847029.1"/>
</dbReference>
<dbReference type="OrthoDB" id="5399183at2759"/>
<feature type="compositionally biased region" description="Basic and acidic residues" evidence="1">
    <location>
        <begin position="249"/>
        <end position="262"/>
    </location>
</feature>
<dbReference type="Proteomes" id="UP000002035">
    <property type="component" value="Unassembled WGS sequence"/>
</dbReference>
<dbReference type="AlphaFoldDB" id="C5FQ40"/>
<evidence type="ECO:0000256" key="1">
    <source>
        <dbReference type="SAM" id="MobiDB-lite"/>
    </source>
</evidence>
<feature type="compositionally biased region" description="Acidic residues" evidence="1">
    <location>
        <begin position="142"/>
        <end position="162"/>
    </location>
</feature>
<feature type="compositionally biased region" description="Basic and acidic residues" evidence="1">
    <location>
        <begin position="273"/>
        <end position="287"/>
    </location>
</feature>
<feature type="compositionally biased region" description="Basic residues" evidence="1">
    <location>
        <begin position="94"/>
        <end position="103"/>
    </location>
</feature>
<keyword evidence="3" id="KW-1185">Reference proteome</keyword>
<feature type="compositionally biased region" description="Basic residues" evidence="1">
    <location>
        <begin position="36"/>
        <end position="46"/>
    </location>
</feature>
<feature type="region of interest" description="Disordered" evidence="1">
    <location>
        <begin position="319"/>
        <end position="351"/>
    </location>
</feature>
<feature type="compositionally biased region" description="Acidic residues" evidence="1">
    <location>
        <begin position="61"/>
        <end position="83"/>
    </location>
</feature>
<evidence type="ECO:0000313" key="3">
    <source>
        <dbReference type="Proteomes" id="UP000002035"/>
    </source>
</evidence>